<sequence length="507" mass="53106" precursor="true">MKAAWLFAGLSLVGGGVVAAAPAGLVVVTESGPVRGVAWGSGGRFKGIPFAATTGGAHRWTPPRPVAPWTAPLDASQFGPVCPQPETAKERDARQSEDCLSVNVATPSIKGRLPVLVLIHGGAFYVGSGAERFDDAASVYTRRGIVVVSLNYRLGRLGFFSHPGLRDEQPGVPTGNYWLMDQIAGLNWVRSNIARFGGDPGKVTIMGCSAGGSSVNALVASPRSRGLFARASAHSGGGLNNATRPQAQAEREGVAFAARAGVSGEGKDAIAALRRLDPAAVMAADPGPPNFGAVVDGDLIVEETAVAFARGHIARVPYIAGSTSNEASVFGLMGFDEKVMKERFGIDMAAVRKVYDPQGKLAPAELLRQVQTDFIFTAAAAATAGLAARWQPSWYYHFAYVPPAERGKVAGAPHCADFGYVLGTAKASEGPENARVAGMMQDYWANFIRSGNPGGGSGGLARWGEYKGPGRGALVIDRKTAVVRDFRVGQIGYWWGLWAGRTGEALP</sequence>
<keyword evidence="2 3" id="KW-0378">Hydrolase</keyword>
<dbReference type="Proteomes" id="UP000007150">
    <property type="component" value="Chromosome 2"/>
</dbReference>
<evidence type="ECO:0000313" key="5">
    <source>
        <dbReference type="EMBL" id="AEG51542.1"/>
    </source>
</evidence>
<dbReference type="Gene3D" id="3.40.50.1820">
    <property type="entry name" value="alpha/beta hydrolase"/>
    <property type="match status" value="1"/>
</dbReference>
<dbReference type="InterPro" id="IPR050309">
    <property type="entry name" value="Type-B_Carboxylest/Lipase"/>
</dbReference>
<gene>
    <name evidence="5" type="ORF">Sphch_3962</name>
</gene>
<reference evidence="5 6" key="1">
    <citation type="submission" date="2011-05" db="EMBL/GenBank/DDBJ databases">
        <title>Complete sequence of chromosome 2 of Sphingobium chlorophenolicum L-1.</title>
        <authorList>
            <consortium name="US DOE Joint Genome Institute"/>
            <person name="Lucas S."/>
            <person name="Han J."/>
            <person name="Lapidus A."/>
            <person name="Cheng J.-F."/>
            <person name="Goodwin L."/>
            <person name="Pitluck S."/>
            <person name="Peters L."/>
            <person name="Daligault H."/>
            <person name="Han C."/>
            <person name="Tapia R."/>
            <person name="Land M."/>
            <person name="Hauser L."/>
            <person name="Kyrpides N."/>
            <person name="Ivanova N."/>
            <person name="Pagani I."/>
            <person name="Turner P."/>
            <person name="Copley S."/>
            <person name="Woyke T."/>
        </authorList>
    </citation>
    <scope>NUCLEOTIDE SEQUENCE [LARGE SCALE GENOMIC DNA]</scope>
    <source>
        <strain evidence="5 6">L-1</strain>
    </source>
</reference>
<feature type="chain" id="PRO_5005129693" description="Carboxylic ester hydrolase" evidence="3">
    <location>
        <begin position="20"/>
        <end position="507"/>
    </location>
</feature>
<dbReference type="PANTHER" id="PTHR11559">
    <property type="entry name" value="CARBOXYLESTERASE"/>
    <property type="match status" value="1"/>
</dbReference>
<dbReference type="PROSITE" id="PS00122">
    <property type="entry name" value="CARBOXYLESTERASE_B_1"/>
    <property type="match status" value="1"/>
</dbReference>
<evidence type="ECO:0000259" key="4">
    <source>
        <dbReference type="Pfam" id="PF00135"/>
    </source>
</evidence>
<evidence type="ECO:0000256" key="1">
    <source>
        <dbReference type="ARBA" id="ARBA00005964"/>
    </source>
</evidence>
<evidence type="ECO:0000256" key="3">
    <source>
        <dbReference type="RuleBase" id="RU361235"/>
    </source>
</evidence>
<proteinExistence type="inferred from homology"/>
<dbReference type="EMBL" id="CP002799">
    <property type="protein sequence ID" value="AEG51542.1"/>
    <property type="molecule type" value="Genomic_DNA"/>
</dbReference>
<dbReference type="InterPro" id="IPR002018">
    <property type="entry name" value="CarbesteraseB"/>
</dbReference>
<dbReference type="HOGENOM" id="CLU_006586_16_4_5"/>
<evidence type="ECO:0000256" key="2">
    <source>
        <dbReference type="ARBA" id="ARBA00022801"/>
    </source>
</evidence>
<dbReference type="AlphaFoldDB" id="F6F1X6"/>
<dbReference type="SUPFAM" id="SSF53474">
    <property type="entry name" value="alpha/beta-Hydrolases"/>
    <property type="match status" value="1"/>
</dbReference>
<dbReference type="ESTHER" id="sphcr-f6f1x6">
    <property type="family name" value="Carb_B_Bacteria"/>
</dbReference>
<dbReference type="Pfam" id="PF00135">
    <property type="entry name" value="COesterase"/>
    <property type="match status" value="1"/>
</dbReference>
<evidence type="ECO:0000313" key="6">
    <source>
        <dbReference type="Proteomes" id="UP000007150"/>
    </source>
</evidence>
<accession>F6F1X6</accession>
<keyword evidence="6" id="KW-1185">Reference proteome</keyword>
<feature type="signal peptide" evidence="3">
    <location>
        <begin position="1"/>
        <end position="19"/>
    </location>
</feature>
<dbReference type="EC" id="3.1.1.-" evidence="3"/>
<dbReference type="RefSeq" id="WP_013849766.1">
    <property type="nucleotide sequence ID" value="NC_015594.1"/>
</dbReference>
<dbReference type="KEGG" id="sch:Sphch_3962"/>
<organism evidence="5 6">
    <name type="scientific">Sphingobium chlorophenolicum L-1</name>
    <dbReference type="NCBI Taxonomy" id="690566"/>
    <lineage>
        <taxon>Bacteria</taxon>
        <taxon>Pseudomonadati</taxon>
        <taxon>Pseudomonadota</taxon>
        <taxon>Alphaproteobacteria</taxon>
        <taxon>Sphingomonadales</taxon>
        <taxon>Sphingomonadaceae</taxon>
        <taxon>Sphingobium</taxon>
    </lineage>
</organism>
<keyword evidence="3" id="KW-0732">Signal</keyword>
<feature type="domain" description="Carboxylesterase type B" evidence="4">
    <location>
        <begin position="26"/>
        <end position="484"/>
    </location>
</feature>
<dbReference type="GO" id="GO:0016787">
    <property type="term" value="F:hydrolase activity"/>
    <property type="evidence" value="ECO:0007669"/>
    <property type="project" value="UniProtKB-KW"/>
</dbReference>
<protein>
    <recommendedName>
        <fullName evidence="3">Carboxylic ester hydrolase</fullName>
        <ecNumber evidence="3">3.1.1.-</ecNumber>
    </recommendedName>
</protein>
<name>F6F1X6_SPHCR</name>
<dbReference type="STRING" id="690566.Sphch_3962"/>
<dbReference type="InterPro" id="IPR029058">
    <property type="entry name" value="AB_hydrolase_fold"/>
</dbReference>
<comment type="similarity">
    <text evidence="1 3">Belongs to the type-B carboxylesterase/lipase family.</text>
</comment>
<dbReference type="InterPro" id="IPR019826">
    <property type="entry name" value="Carboxylesterase_B_AS"/>
</dbReference>